<keyword evidence="3" id="KW-1185">Reference proteome</keyword>
<dbReference type="Proteomes" id="UP000287224">
    <property type="component" value="Unassembled WGS sequence"/>
</dbReference>
<dbReference type="OrthoDB" id="166924at2"/>
<proteinExistence type="predicted"/>
<dbReference type="RefSeq" id="WP_126597123.1">
    <property type="nucleotide sequence ID" value="NZ_BIFQ01000001.1"/>
</dbReference>
<comment type="caution">
    <text evidence="2">The sequence shown here is derived from an EMBL/GenBank/DDBJ whole genome shotgun (WGS) entry which is preliminary data.</text>
</comment>
<accession>A0A401ZGY8</accession>
<dbReference type="NCBIfam" id="TIGR01764">
    <property type="entry name" value="excise"/>
    <property type="match status" value="1"/>
</dbReference>
<evidence type="ECO:0000313" key="2">
    <source>
        <dbReference type="EMBL" id="GCE06154.1"/>
    </source>
</evidence>
<dbReference type="EMBL" id="BIFQ01000001">
    <property type="protein sequence ID" value="GCE06154.1"/>
    <property type="molecule type" value="Genomic_DNA"/>
</dbReference>
<sequence length="79" mass="8890">MKKRQITQKAVTQQEILQPEQLRLLTIPEVMKILGLGRTKVYDLINSHGLPAVKVDGATRVPLAKLQEWIEQLSSKSIA</sequence>
<evidence type="ECO:0000259" key="1">
    <source>
        <dbReference type="Pfam" id="PF12728"/>
    </source>
</evidence>
<dbReference type="InterPro" id="IPR010093">
    <property type="entry name" value="SinI_DNA-bd"/>
</dbReference>
<gene>
    <name evidence="2" type="ORF">KDAU_34830</name>
</gene>
<dbReference type="Gene3D" id="1.10.238.160">
    <property type="match status" value="1"/>
</dbReference>
<organism evidence="2 3">
    <name type="scientific">Dictyobacter aurantiacus</name>
    <dbReference type="NCBI Taxonomy" id="1936993"/>
    <lineage>
        <taxon>Bacteria</taxon>
        <taxon>Bacillati</taxon>
        <taxon>Chloroflexota</taxon>
        <taxon>Ktedonobacteria</taxon>
        <taxon>Ktedonobacterales</taxon>
        <taxon>Dictyobacteraceae</taxon>
        <taxon>Dictyobacter</taxon>
    </lineage>
</organism>
<dbReference type="AlphaFoldDB" id="A0A401ZGY8"/>
<feature type="domain" description="Helix-turn-helix" evidence="1">
    <location>
        <begin position="24"/>
        <end position="73"/>
    </location>
</feature>
<name>A0A401ZGY8_9CHLR</name>
<reference evidence="3" key="1">
    <citation type="submission" date="2018-12" db="EMBL/GenBank/DDBJ databases">
        <title>Tengunoibacter tsumagoiensis gen. nov., sp. nov., Dictyobacter kobayashii sp. nov., D. alpinus sp. nov., and D. joshuensis sp. nov. and description of Dictyobacteraceae fam. nov. within the order Ktedonobacterales isolated from Tengu-no-mugimeshi.</title>
        <authorList>
            <person name="Wang C.M."/>
            <person name="Zheng Y."/>
            <person name="Sakai Y."/>
            <person name="Toyoda A."/>
            <person name="Minakuchi Y."/>
            <person name="Abe K."/>
            <person name="Yokota A."/>
            <person name="Yabe S."/>
        </authorList>
    </citation>
    <scope>NUCLEOTIDE SEQUENCE [LARGE SCALE GENOMIC DNA]</scope>
    <source>
        <strain evidence="3">S-27</strain>
    </source>
</reference>
<dbReference type="GO" id="GO:0003677">
    <property type="term" value="F:DNA binding"/>
    <property type="evidence" value="ECO:0007669"/>
    <property type="project" value="InterPro"/>
</dbReference>
<evidence type="ECO:0000313" key="3">
    <source>
        <dbReference type="Proteomes" id="UP000287224"/>
    </source>
</evidence>
<dbReference type="InterPro" id="IPR041657">
    <property type="entry name" value="HTH_17"/>
</dbReference>
<dbReference type="Pfam" id="PF12728">
    <property type="entry name" value="HTH_17"/>
    <property type="match status" value="1"/>
</dbReference>
<protein>
    <recommendedName>
        <fullName evidence="1">Helix-turn-helix domain-containing protein</fullName>
    </recommendedName>
</protein>